<accession>A0A8J3SPX1</accession>
<dbReference type="Gene3D" id="3.30.450.40">
    <property type="match status" value="1"/>
</dbReference>
<dbReference type="RefSeq" id="WP_204068616.1">
    <property type="nucleotide sequence ID" value="NZ_BOOJ01000068.1"/>
</dbReference>
<dbReference type="Pfam" id="PF13185">
    <property type="entry name" value="GAF_2"/>
    <property type="match status" value="1"/>
</dbReference>
<dbReference type="InterPro" id="IPR003018">
    <property type="entry name" value="GAF"/>
</dbReference>
<feature type="domain" description="GAF" evidence="1">
    <location>
        <begin position="6"/>
        <end position="153"/>
    </location>
</feature>
<dbReference type="InterPro" id="IPR029016">
    <property type="entry name" value="GAF-like_dom_sf"/>
</dbReference>
<organism evidence="2 3">
    <name type="scientific">Planobispora siamensis</name>
    <dbReference type="NCBI Taxonomy" id="936338"/>
    <lineage>
        <taxon>Bacteria</taxon>
        <taxon>Bacillati</taxon>
        <taxon>Actinomycetota</taxon>
        <taxon>Actinomycetes</taxon>
        <taxon>Streptosporangiales</taxon>
        <taxon>Streptosporangiaceae</taxon>
        <taxon>Planobispora</taxon>
    </lineage>
</organism>
<dbReference type="SUPFAM" id="SSF55781">
    <property type="entry name" value="GAF domain-like"/>
    <property type="match status" value="1"/>
</dbReference>
<gene>
    <name evidence="2" type="ORF">Psi01_72060</name>
</gene>
<proteinExistence type="predicted"/>
<reference evidence="2 3" key="1">
    <citation type="submission" date="2021-01" db="EMBL/GenBank/DDBJ databases">
        <title>Whole genome shotgun sequence of Planobispora siamensis NBRC 107568.</title>
        <authorList>
            <person name="Komaki H."/>
            <person name="Tamura T."/>
        </authorList>
    </citation>
    <scope>NUCLEOTIDE SEQUENCE [LARGE SCALE GENOMIC DNA]</scope>
    <source>
        <strain evidence="2 3">NBRC 107568</strain>
    </source>
</reference>
<keyword evidence="3" id="KW-1185">Reference proteome</keyword>
<dbReference type="Proteomes" id="UP000619788">
    <property type="component" value="Unassembled WGS sequence"/>
</dbReference>
<dbReference type="AlphaFoldDB" id="A0A8J3SPX1"/>
<evidence type="ECO:0000313" key="3">
    <source>
        <dbReference type="Proteomes" id="UP000619788"/>
    </source>
</evidence>
<protein>
    <recommendedName>
        <fullName evidence="1">GAF domain-containing protein</fullName>
    </recommendedName>
</protein>
<evidence type="ECO:0000259" key="1">
    <source>
        <dbReference type="SMART" id="SM00065"/>
    </source>
</evidence>
<comment type="caution">
    <text evidence="2">The sequence shown here is derived from an EMBL/GenBank/DDBJ whole genome shotgun (WGS) entry which is preliminary data.</text>
</comment>
<name>A0A8J3SPX1_9ACTN</name>
<sequence>MTHGVEFTHVVDRTLNALADALGADGAALMLIDDHDRPRAVGGSDADGRRLELAQEQAGAGPAFESLSRDTDIVIDDLRAARPSGFPGVAEKATGVRAVLSVPLHADDRVIGSLDFYDRVSHEWQPAKVRAGRRLAELMVMVLKALAHKSTFSGQS</sequence>
<dbReference type="SMART" id="SM00065">
    <property type="entry name" value="GAF"/>
    <property type="match status" value="1"/>
</dbReference>
<evidence type="ECO:0000313" key="2">
    <source>
        <dbReference type="EMBL" id="GIH96576.1"/>
    </source>
</evidence>
<dbReference type="EMBL" id="BOOJ01000068">
    <property type="protein sequence ID" value="GIH96576.1"/>
    <property type="molecule type" value="Genomic_DNA"/>
</dbReference>